<keyword evidence="2" id="KW-1185">Reference proteome</keyword>
<organism evidence="1 2">
    <name type="scientific">Araneus ventricosus</name>
    <name type="common">Orbweaver spider</name>
    <name type="synonym">Epeira ventricosa</name>
    <dbReference type="NCBI Taxonomy" id="182803"/>
    <lineage>
        <taxon>Eukaryota</taxon>
        <taxon>Metazoa</taxon>
        <taxon>Ecdysozoa</taxon>
        <taxon>Arthropoda</taxon>
        <taxon>Chelicerata</taxon>
        <taxon>Arachnida</taxon>
        <taxon>Araneae</taxon>
        <taxon>Araneomorphae</taxon>
        <taxon>Entelegynae</taxon>
        <taxon>Araneoidea</taxon>
        <taxon>Araneidae</taxon>
        <taxon>Araneus</taxon>
    </lineage>
</organism>
<reference evidence="1 2" key="1">
    <citation type="journal article" date="2019" name="Sci. Rep.">
        <title>Orb-weaving spider Araneus ventricosus genome elucidates the spidroin gene catalogue.</title>
        <authorList>
            <person name="Kono N."/>
            <person name="Nakamura H."/>
            <person name="Ohtoshi R."/>
            <person name="Moran D.A.P."/>
            <person name="Shinohara A."/>
            <person name="Yoshida Y."/>
            <person name="Fujiwara M."/>
            <person name="Mori M."/>
            <person name="Tomita M."/>
            <person name="Arakawa K."/>
        </authorList>
    </citation>
    <scope>NUCLEOTIDE SEQUENCE [LARGE SCALE GENOMIC DNA]</scope>
</reference>
<sequence>MRCVCTSESKGSRAIPKIYFHDEPTANHGEEANPPGPINHLLSVVNGNLSNMCWFADLTLLARRKFVEKNELHSNTSQSEMRTPLCSRKIRQDLVRRERSRMGLLANMYATTFHSNS</sequence>
<dbReference type="Proteomes" id="UP000499080">
    <property type="component" value="Unassembled WGS sequence"/>
</dbReference>
<evidence type="ECO:0000313" key="2">
    <source>
        <dbReference type="Proteomes" id="UP000499080"/>
    </source>
</evidence>
<proteinExistence type="predicted"/>
<accession>A0A4Y2GFM4</accession>
<comment type="caution">
    <text evidence="1">The sequence shown here is derived from an EMBL/GenBank/DDBJ whole genome shotgun (WGS) entry which is preliminary data.</text>
</comment>
<name>A0A4Y2GFM4_ARAVE</name>
<dbReference type="AlphaFoldDB" id="A0A4Y2GFM4"/>
<dbReference type="EMBL" id="BGPR01099117">
    <property type="protein sequence ID" value="GBM51576.1"/>
    <property type="molecule type" value="Genomic_DNA"/>
</dbReference>
<protein>
    <submittedName>
        <fullName evidence="1">Uncharacterized protein</fullName>
    </submittedName>
</protein>
<evidence type="ECO:0000313" key="1">
    <source>
        <dbReference type="EMBL" id="GBM51576.1"/>
    </source>
</evidence>
<gene>
    <name evidence="1" type="ORF">AVEN_248616_1</name>
</gene>